<proteinExistence type="predicted"/>
<name>A0A8E6B3X5_9BACT</name>
<reference evidence="2" key="1">
    <citation type="submission" date="2021-05" db="EMBL/GenBank/DDBJ databases">
        <title>Complete genome sequence of the cellulolytic planctomycete Telmatocola sphagniphila SP2T and characterization of the first cellulase from planctomycetes.</title>
        <authorList>
            <person name="Rakitin A.L."/>
            <person name="Beletsky A.V."/>
            <person name="Naumoff D.G."/>
            <person name="Kulichevskaya I.S."/>
            <person name="Mardanov A.V."/>
            <person name="Ravin N.V."/>
            <person name="Dedysh S.N."/>
        </authorList>
    </citation>
    <scope>NUCLEOTIDE SEQUENCE</scope>
    <source>
        <strain evidence="2">SP2T</strain>
    </source>
</reference>
<accession>A0A8E6B3X5</accession>
<keyword evidence="3" id="KW-1185">Reference proteome</keyword>
<dbReference type="KEGG" id="tsph:KIH39_22035"/>
<evidence type="ECO:0000313" key="3">
    <source>
        <dbReference type="Proteomes" id="UP000676194"/>
    </source>
</evidence>
<gene>
    <name evidence="2" type="ORF">KIH39_22035</name>
</gene>
<keyword evidence="1" id="KW-0732">Signal</keyword>
<sequence>MKKSLVLMTLLFFGSFARAQEPVLGSNSLSGSWTGTWLSTDSGHKGPLKAELIDQGNGAYQAKFRGRFFAVIPFRYNVTLNVVQQNGNQTTLAGSSRLPFFGTFQYSAVSDGQSLNAEYTSRSDHGQFQLRRR</sequence>
<feature type="chain" id="PRO_5034894914" evidence="1">
    <location>
        <begin position="20"/>
        <end position="133"/>
    </location>
</feature>
<dbReference type="RefSeq" id="WP_213495420.1">
    <property type="nucleotide sequence ID" value="NZ_CP074694.1"/>
</dbReference>
<dbReference type="AlphaFoldDB" id="A0A8E6B3X5"/>
<dbReference type="EMBL" id="CP074694">
    <property type="protein sequence ID" value="QVL31498.1"/>
    <property type="molecule type" value="Genomic_DNA"/>
</dbReference>
<feature type="signal peptide" evidence="1">
    <location>
        <begin position="1"/>
        <end position="19"/>
    </location>
</feature>
<protein>
    <submittedName>
        <fullName evidence="2">Uncharacterized protein</fullName>
    </submittedName>
</protein>
<organism evidence="2 3">
    <name type="scientific">Telmatocola sphagniphila</name>
    <dbReference type="NCBI Taxonomy" id="1123043"/>
    <lineage>
        <taxon>Bacteria</taxon>
        <taxon>Pseudomonadati</taxon>
        <taxon>Planctomycetota</taxon>
        <taxon>Planctomycetia</taxon>
        <taxon>Gemmatales</taxon>
        <taxon>Gemmataceae</taxon>
    </lineage>
</organism>
<evidence type="ECO:0000313" key="2">
    <source>
        <dbReference type="EMBL" id="QVL31498.1"/>
    </source>
</evidence>
<dbReference type="Proteomes" id="UP000676194">
    <property type="component" value="Chromosome"/>
</dbReference>
<evidence type="ECO:0000256" key="1">
    <source>
        <dbReference type="SAM" id="SignalP"/>
    </source>
</evidence>